<keyword evidence="1" id="KW-0812">Transmembrane</keyword>
<proteinExistence type="predicted"/>
<gene>
    <name evidence="2" type="ORF">PP769_19650</name>
</gene>
<feature type="transmembrane region" description="Helical" evidence="1">
    <location>
        <begin position="21"/>
        <end position="39"/>
    </location>
</feature>
<dbReference type="EMBL" id="CP116967">
    <property type="protein sequence ID" value="WNM58159.1"/>
    <property type="molecule type" value="Genomic_DNA"/>
</dbReference>
<dbReference type="RefSeq" id="WP_312643572.1">
    <property type="nucleotide sequence ID" value="NZ_CP116967.1"/>
</dbReference>
<organism evidence="2 3">
    <name type="scientific">Candidatus Nitrospira allomarina</name>
    <dbReference type="NCBI Taxonomy" id="3020900"/>
    <lineage>
        <taxon>Bacteria</taxon>
        <taxon>Pseudomonadati</taxon>
        <taxon>Nitrospirota</taxon>
        <taxon>Nitrospiria</taxon>
        <taxon>Nitrospirales</taxon>
        <taxon>Nitrospiraceae</taxon>
        <taxon>Nitrospira</taxon>
    </lineage>
</organism>
<sequence length="260" mass="29053">MVSKEPVKSMNPMICQGNTRKSSWIFLTVWIGATVLFLFEVGLSRSEGCLETEPFSEVLNLKSIQKEMINVSLAYTYKPWVPGHLFFADREAALSPQPSPDFSSKRTGSALVGSVMALLATFESANVLPPEGTSQANQLIHGLIQMQAALVKSQSSELSDYFSAAVEQRFEKESTGLLQSIHQSGLTSKLLEALVSYNHKIPMWEKPALIKLFQRYNISRPDWELIEKIFGEAEVAYRMKGSSIHDAYELWRAQMPGGRS</sequence>
<keyword evidence="3" id="KW-1185">Reference proteome</keyword>
<keyword evidence="1" id="KW-0472">Membrane</keyword>
<accession>A0AA96GGK2</accession>
<dbReference type="KEGG" id="nall:PP769_19650"/>
<evidence type="ECO:0000313" key="2">
    <source>
        <dbReference type="EMBL" id="WNM58159.1"/>
    </source>
</evidence>
<evidence type="ECO:0000313" key="3">
    <source>
        <dbReference type="Proteomes" id="UP001302719"/>
    </source>
</evidence>
<dbReference type="AlphaFoldDB" id="A0AA96GGK2"/>
<name>A0AA96GGK2_9BACT</name>
<evidence type="ECO:0000256" key="1">
    <source>
        <dbReference type="SAM" id="Phobius"/>
    </source>
</evidence>
<protein>
    <submittedName>
        <fullName evidence="2">Uncharacterized protein</fullName>
    </submittedName>
</protein>
<keyword evidence="1" id="KW-1133">Transmembrane helix</keyword>
<reference evidence="2 3" key="1">
    <citation type="submission" date="2023-01" db="EMBL/GenBank/DDBJ databases">
        <title>Cultivation and genomic characterization of new, ubiquitous marine nitrite-oxidizing bacteria from the Nitrospirales.</title>
        <authorList>
            <person name="Mueller A.J."/>
            <person name="Daebeler A."/>
            <person name="Herbold C.W."/>
            <person name="Kirkegaard R.H."/>
            <person name="Daims H."/>
        </authorList>
    </citation>
    <scope>NUCLEOTIDE SEQUENCE [LARGE SCALE GENOMIC DNA]</scope>
    <source>
        <strain evidence="2 3">VA</strain>
    </source>
</reference>
<dbReference type="Proteomes" id="UP001302719">
    <property type="component" value="Chromosome"/>
</dbReference>